<reference evidence="1 2" key="1">
    <citation type="submission" date="2014-08" db="EMBL/GenBank/DDBJ databases">
        <title>Genomic and Phenotypic Diversity of Colwellia psychrerythraea strains from Disparate Marine Basins.</title>
        <authorList>
            <person name="Techtmann S.M."/>
            <person name="Stelling S.C."/>
            <person name="Utturkar S.M."/>
            <person name="Alshibli N."/>
            <person name="Harris A."/>
            <person name="Brown S.D."/>
            <person name="Hazen T.C."/>
        </authorList>
    </citation>
    <scope>NUCLEOTIDE SEQUENCE [LARGE SCALE GENOMIC DNA]</scope>
    <source>
        <strain evidence="1 2">ND2E</strain>
    </source>
</reference>
<dbReference type="EMBL" id="JQED01000045">
    <property type="protein sequence ID" value="KGJ88662.1"/>
    <property type="molecule type" value="Genomic_DNA"/>
</dbReference>
<name>A0A099KFB4_COLPS</name>
<dbReference type="PATRIC" id="fig|28229.4.peg.3298"/>
<gene>
    <name evidence="1" type="ORF">ND2E_3960</name>
</gene>
<sequence length="144" mass="16426">MEQSPWQLLLKNGNHCFDNQQLDQAETFYLHAYDLLSKARGNDPQSSELLMDWICTCHNLSSLYQELGYLDLSLEYLMSPHEYLLRVIGANFLADEIKQAAFKAISITLHAILLFTKKHKNCDGCCSQSPSLKKIMGLETCTIH</sequence>
<accession>A0A099KFB4</accession>
<proteinExistence type="predicted"/>
<dbReference type="RefSeq" id="WP_033094945.1">
    <property type="nucleotide sequence ID" value="NZ_JQED01000045.1"/>
</dbReference>
<dbReference type="OrthoDB" id="5918373at2"/>
<evidence type="ECO:0000313" key="1">
    <source>
        <dbReference type="EMBL" id="KGJ88662.1"/>
    </source>
</evidence>
<comment type="caution">
    <text evidence="1">The sequence shown here is derived from an EMBL/GenBank/DDBJ whole genome shotgun (WGS) entry which is preliminary data.</text>
</comment>
<organism evidence="1 2">
    <name type="scientific">Colwellia psychrerythraea</name>
    <name type="common">Vibrio psychroerythus</name>
    <dbReference type="NCBI Taxonomy" id="28229"/>
    <lineage>
        <taxon>Bacteria</taxon>
        <taxon>Pseudomonadati</taxon>
        <taxon>Pseudomonadota</taxon>
        <taxon>Gammaproteobacteria</taxon>
        <taxon>Alteromonadales</taxon>
        <taxon>Colwelliaceae</taxon>
        <taxon>Colwellia</taxon>
    </lineage>
</organism>
<dbReference type="AlphaFoldDB" id="A0A099KFB4"/>
<protein>
    <submittedName>
        <fullName evidence="1">Uncharacterized protein</fullName>
    </submittedName>
</protein>
<dbReference type="Proteomes" id="UP000029843">
    <property type="component" value="Unassembled WGS sequence"/>
</dbReference>
<evidence type="ECO:0000313" key="2">
    <source>
        <dbReference type="Proteomes" id="UP000029843"/>
    </source>
</evidence>